<dbReference type="Gene3D" id="1.20.58.380">
    <property type="entry name" value="Flagellar protein flit"/>
    <property type="match status" value="1"/>
</dbReference>
<name>A0ABT7HAH0_9GAMM</name>
<organism evidence="2 3">
    <name type="scientific">Marinobacter albus</name>
    <dbReference type="NCBI Taxonomy" id="3030833"/>
    <lineage>
        <taxon>Bacteria</taxon>
        <taxon>Pseudomonadati</taxon>
        <taxon>Pseudomonadota</taxon>
        <taxon>Gammaproteobacteria</taxon>
        <taxon>Pseudomonadales</taxon>
        <taxon>Marinobacteraceae</taxon>
        <taxon>Marinobacter</taxon>
    </lineage>
</organism>
<protein>
    <submittedName>
        <fullName evidence="2">SOS cell division inhibitor</fullName>
    </submittedName>
</protein>
<proteinExistence type="predicted"/>
<comment type="caution">
    <text evidence="2">The sequence shown here is derived from an EMBL/GenBank/DDBJ whole genome shotgun (WGS) entry which is preliminary data.</text>
</comment>
<accession>A0ABT7HAH0</accession>
<dbReference type="EMBL" id="JASSQD010000001">
    <property type="protein sequence ID" value="MDK9557357.1"/>
    <property type="molecule type" value="Genomic_DNA"/>
</dbReference>
<dbReference type="Proteomes" id="UP001223547">
    <property type="component" value="Unassembled WGS sequence"/>
</dbReference>
<gene>
    <name evidence="2" type="ORF">QQF73_06940</name>
</gene>
<keyword evidence="3" id="KW-1185">Reference proteome</keyword>
<dbReference type="RefSeq" id="WP_219866210.1">
    <property type="nucleotide sequence ID" value="NZ_JASSQD010000001.1"/>
</dbReference>
<evidence type="ECO:0000256" key="1">
    <source>
        <dbReference type="SAM" id="MobiDB-lite"/>
    </source>
</evidence>
<evidence type="ECO:0000313" key="3">
    <source>
        <dbReference type="Proteomes" id="UP001223547"/>
    </source>
</evidence>
<sequence length="109" mass="12148">MADPQSHLDDVDQLMVEMGRAMINQDWDELARLNGQVRPMIEPLMAALESGALDAEPVRTRLQELQQLVDTANQSATRARQEAQEALKGVNENRQAAKAYQSVSSNRSK</sequence>
<feature type="region of interest" description="Disordered" evidence="1">
    <location>
        <begin position="79"/>
        <end position="109"/>
    </location>
</feature>
<evidence type="ECO:0000313" key="2">
    <source>
        <dbReference type="EMBL" id="MDK9557357.1"/>
    </source>
</evidence>
<reference evidence="2 3" key="1">
    <citation type="submission" date="2023-05" db="EMBL/GenBank/DDBJ databases">
        <title>Marinobacter albus sp. nov., a marine bacterium isolated from sand in a coastal intertidal zone of huludao.</title>
        <authorList>
            <person name="Deng T."/>
        </authorList>
    </citation>
    <scope>NUCLEOTIDE SEQUENCE [LARGE SCALE GENOMIC DNA]</scope>
    <source>
        <strain evidence="2 3">M216</strain>
    </source>
</reference>